<name>A0A5J5HSS2_9BACI</name>
<keyword evidence="3" id="KW-1185">Reference proteome</keyword>
<dbReference type="InterPro" id="IPR046240">
    <property type="entry name" value="DUF6273"/>
</dbReference>
<evidence type="ECO:0000313" key="2">
    <source>
        <dbReference type="EMBL" id="KAA9023911.1"/>
    </source>
</evidence>
<sequence length="323" mass="37388">MDTNSTRRLLTLLSSCSKQEQKLIEVAQEQLNRSIEQQIIRRLDSYSFDSTRAQRSKRKLEKFTYKKDSLGHLFESHKELREIIQDSGVSFLELAIGKYVTFGKYNGVPITWMIIDVDHSGKLFLLSYHVLSLKCYNVIDRHSQIGLFTNQWESSPLQQWLNSDKLRVKYSSTPPSKSHVWNEINPYSTEKGFLASGNFTEWERELLTSYQNKKELVSLLRMQEAQTYLMGRGYDLRSNPTEEAMKEADPTFDFISPNQSWCYFLQDPHPDSPHLVYIVNAEGKMTNGYSYDGSIGVRPVIALKSRIRLEGKGTLTNPFEVKE</sequence>
<dbReference type="OrthoDB" id="7820733at2"/>
<comment type="caution">
    <text evidence="2">The sequence shown here is derived from an EMBL/GenBank/DDBJ whole genome shotgun (WGS) entry which is preliminary data.</text>
</comment>
<dbReference type="EMBL" id="VYKL01000018">
    <property type="protein sequence ID" value="KAA9023911.1"/>
    <property type="molecule type" value="Genomic_DNA"/>
</dbReference>
<dbReference type="RefSeq" id="WP_150440311.1">
    <property type="nucleotide sequence ID" value="NZ_VYKL01000018.1"/>
</dbReference>
<evidence type="ECO:0000313" key="3">
    <source>
        <dbReference type="Proteomes" id="UP000326671"/>
    </source>
</evidence>
<dbReference type="Pfam" id="PF19789">
    <property type="entry name" value="DUF6273"/>
    <property type="match status" value="1"/>
</dbReference>
<dbReference type="Proteomes" id="UP000326671">
    <property type="component" value="Unassembled WGS sequence"/>
</dbReference>
<organism evidence="2 3">
    <name type="scientific">Niallia endozanthoxylica</name>
    <dbReference type="NCBI Taxonomy" id="2036016"/>
    <lineage>
        <taxon>Bacteria</taxon>
        <taxon>Bacillati</taxon>
        <taxon>Bacillota</taxon>
        <taxon>Bacilli</taxon>
        <taxon>Bacillales</taxon>
        <taxon>Bacillaceae</taxon>
        <taxon>Niallia</taxon>
    </lineage>
</organism>
<protein>
    <recommendedName>
        <fullName evidence="1">DUF6273 domain-containing protein</fullName>
    </recommendedName>
</protein>
<feature type="domain" description="DUF6273" evidence="1">
    <location>
        <begin position="121"/>
        <end position="305"/>
    </location>
</feature>
<gene>
    <name evidence="2" type="ORF">F4V44_12300</name>
</gene>
<dbReference type="AlphaFoldDB" id="A0A5J5HSS2"/>
<evidence type="ECO:0000259" key="1">
    <source>
        <dbReference type="Pfam" id="PF19789"/>
    </source>
</evidence>
<proteinExistence type="predicted"/>
<reference evidence="2 3" key="1">
    <citation type="submission" date="2019-09" db="EMBL/GenBank/DDBJ databases">
        <title>Whole genome sequences of isolates from the Mars Exploration Rovers.</title>
        <authorList>
            <person name="Seuylemezian A."/>
            <person name="Vaishampayan P."/>
        </authorList>
    </citation>
    <scope>NUCLEOTIDE SEQUENCE [LARGE SCALE GENOMIC DNA]</scope>
    <source>
        <strain evidence="2 3">MER_TA_151</strain>
    </source>
</reference>
<accession>A0A5J5HSS2</accession>